<dbReference type="Gene3D" id="1.10.10.60">
    <property type="entry name" value="Homeodomain-like"/>
    <property type="match status" value="2"/>
</dbReference>
<keyword evidence="2" id="KW-0238">DNA-binding</keyword>
<dbReference type="CDD" id="cd00167">
    <property type="entry name" value="SANT"/>
    <property type="match status" value="1"/>
</dbReference>
<dbReference type="PROSITE" id="PS51293">
    <property type="entry name" value="SANT"/>
    <property type="match status" value="1"/>
</dbReference>
<comment type="subcellular location">
    <subcellularLocation>
        <location evidence="1">Nucleus</location>
    </subcellularLocation>
</comment>
<feature type="domain" description="SANT" evidence="5">
    <location>
        <begin position="61"/>
        <end position="113"/>
    </location>
</feature>
<dbReference type="PROSITE" id="PS50090">
    <property type="entry name" value="MYB_LIKE"/>
    <property type="match status" value="1"/>
</dbReference>
<evidence type="ECO:0000256" key="2">
    <source>
        <dbReference type="ARBA" id="ARBA00023125"/>
    </source>
</evidence>
<evidence type="ECO:0000259" key="4">
    <source>
        <dbReference type="PROSITE" id="PS50090"/>
    </source>
</evidence>
<name>A0ABP1HDV6_9EUKA</name>
<proteinExistence type="predicted"/>
<comment type="caution">
    <text evidence="6">The sequence shown here is derived from an EMBL/GenBank/DDBJ whole genome shotgun (WGS) entry which is preliminary data.</text>
</comment>
<dbReference type="SUPFAM" id="SSF46689">
    <property type="entry name" value="Homeodomain-like"/>
    <property type="match status" value="1"/>
</dbReference>
<dbReference type="PANTHER" id="PTHR46380">
    <property type="entry name" value="CYCLIN-D-BINDING MYB-LIKE TRANSCRIPTION FACTOR 1"/>
    <property type="match status" value="1"/>
</dbReference>
<accession>A0ABP1HDV6</accession>
<evidence type="ECO:0000313" key="7">
    <source>
        <dbReference type="Proteomes" id="UP001642409"/>
    </source>
</evidence>
<evidence type="ECO:0000256" key="3">
    <source>
        <dbReference type="ARBA" id="ARBA00023242"/>
    </source>
</evidence>
<organism evidence="6 7">
    <name type="scientific">Hexamita inflata</name>
    <dbReference type="NCBI Taxonomy" id="28002"/>
    <lineage>
        <taxon>Eukaryota</taxon>
        <taxon>Metamonada</taxon>
        <taxon>Diplomonadida</taxon>
        <taxon>Hexamitidae</taxon>
        <taxon>Hexamitinae</taxon>
        <taxon>Hexamita</taxon>
    </lineage>
</organism>
<evidence type="ECO:0000256" key="1">
    <source>
        <dbReference type="ARBA" id="ARBA00004123"/>
    </source>
</evidence>
<evidence type="ECO:0008006" key="8">
    <source>
        <dbReference type="Google" id="ProtNLM"/>
    </source>
</evidence>
<evidence type="ECO:0000313" key="6">
    <source>
        <dbReference type="EMBL" id="CAL5992017.1"/>
    </source>
</evidence>
<dbReference type="InterPro" id="IPR051651">
    <property type="entry name" value="DMTF1_DNA-bind_reg"/>
</dbReference>
<dbReference type="Proteomes" id="UP001642409">
    <property type="component" value="Unassembled WGS sequence"/>
</dbReference>
<dbReference type="InterPro" id="IPR017884">
    <property type="entry name" value="SANT_dom"/>
</dbReference>
<keyword evidence="7" id="KW-1185">Reference proteome</keyword>
<evidence type="ECO:0000259" key="5">
    <source>
        <dbReference type="PROSITE" id="PS51293"/>
    </source>
</evidence>
<dbReference type="EMBL" id="CAXDID020000028">
    <property type="protein sequence ID" value="CAL5992017.1"/>
    <property type="molecule type" value="Genomic_DNA"/>
</dbReference>
<reference evidence="6 7" key="1">
    <citation type="submission" date="2024-07" db="EMBL/GenBank/DDBJ databases">
        <authorList>
            <person name="Akdeniz Z."/>
        </authorList>
    </citation>
    <scope>NUCLEOTIDE SEQUENCE [LARGE SCALE GENOMIC DNA]</scope>
</reference>
<keyword evidence="3" id="KW-0539">Nucleus</keyword>
<dbReference type="SMART" id="SM00717">
    <property type="entry name" value="SANT"/>
    <property type="match status" value="2"/>
</dbReference>
<protein>
    <recommendedName>
        <fullName evidence="8">Myb-like DNA-binding domain-containing protein</fullName>
    </recommendedName>
</protein>
<gene>
    <name evidence="6" type="ORF">HINF_LOCUS12375</name>
</gene>
<dbReference type="Pfam" id="PF00249">
    <property type="entry name" value="Myb_DNA-binding"/>
    <property type="match status" value="1"/>
</dbReference>
<dbReference type="InterPro" id="IPR001005">
    <property type="entry name" value="SANT/Myb"/>
</dbReference>
<dbReference type="InterPro" id="IPR009057">
    <property type="entry name" value="Homeodomain-like_sf"/>
</dbReference>
<dbReference type="PANTHER" id="PTHR46380:SF2">
    <property type="entry name" value="CYCLIN-D-BINDING MYB-LIKE TRANSCRIPTION FACTOR 1"/>
    <property type="match status" value="1"/>
</dbReference>
<sequence length="178" mass="21737">MRQNSQYGIKLNWKLNQFSVSVEKQYYIINTAQRYVSNAYNLYLYHVNIFYTSHMRTRIYDKWTQSDRDLLLQLVQQHNNKGKINWKAISDAMQTRTTRQCYDQYIQLFKQDESGQRHQWTSAEQLLLISSFNQSPYDWKTIQQQHFQRITVKQLKNKYNQLTRNQKSKYFIVFYCLG</sequence>
<feature type="domain" description="Myb-like" evidence="4">
    <location>
        <begin position="62"/>
        <end position="109"/>
    </location>
</feature>